<accession>A0A3N0YA58</accession>
<dbReference type="AlphaFoldDB" id="A0A3N0YA58"/>
<gene>
    <name evidence="1" type="ORF">DPX16_14005</name>
</gene>
<reference evidence="1 2" key="1">
    <citation type="submission" date="2018-10" db="EMBL/GenBank/DDBJ databases">
        <title>Genome assembly for a Yunnan-Guizhou Plateau 3E fish, Anabarilius grahami (Regan), and its evolutionary and genetic applications.</title>
        <authorList>
            <person name="Jiang W."/>
        </authorList>
    </citation>
    <scope>NUCLEOTIDE SEQUENCE [LARGE SCALE GENOMIC DNA]</scope>
    <source>
        <strain evidence="1">AG-KIZ</strain>
        <tissue evidence="1">Muscle</tissue>
    </source>
</reference>
<keyword evidence="2" id="KW-1185">Reference proteome</keyword>
<proteinExistence type="predicted"/>
<dbReference type="EMBL" id="RJVU01049572">
    <property type="protein sequence ID" value="ROL42598.1"/>
    <property type="molecule type" value="Genomic_DNA"/>
</dbReference>
<dbReference type="Proteomes" id="UP000281406">
    <property type="component" value="Unassembled WGS sequence"/>
</dbReference>
<evidence type="ECO:0000313" key="2">
    <source>
        <dbReference type="Proteomes" id="UP000281406"/>
    </source>
</evidence>
<name>A0A3N0YA58_ANAGA</name>
<organism evidence="1 2">
    <name type="scientific">Anabarilius grahami</name>
    <name type="common">Kanglang fish</name>
    <name type="synonym">Barilius grahami</name>
    <dbReference type="NCBI Taxonomy" id="495550"/>
    <lineage>
        <taxon>Eukaryota</taxon>
        <taxon>Metazoa</taxon>
        <taxon>Chordata</taxon>
        <taxon>Craniata</taxon>
        <taxon>Vertebrata</taxon>
        <taxon>Euteleostomi</taxon>
        <taxon>Actinopterygii</taxon>
        <taxon>Neopterygii</taxon>
        <taxon>Teleostei</taxon>
        <taxon>Ostariophysi</taxon>
        <taxon>Cypriniformes</taxon>
        <taxon>Xenocyprididae</taxon>
        <taxon>Xenocypridinae</taxon>
        <taxon>Xenocypridinae incertae sedis</taxon>
        <taxon>Anabarilius</taxon>
    </lineage>
</organism>
<protein>
    <submittedName>
        <fullName evidence="1">Uncharacterized protein</fullName>
    </submittedName>
</protein>
<sequence>MRDKYLRFVALVPLKLRQGRVLSHGVRRSSWLRNLKKVWLFLISSVTGLSDLLDQDLLSPASSDPAERMLLVRSSQKEVDVFGEGEDSICTEPAQPASPSYEELLYCMTHVTARLDLAWGAQETGSRSVQTQQTVSVIFSEDSGLAI</sequence>
<evidence type="ECO:0000313" key="1">
    <source>
        <dbReference type="EMBL" id="ROL42598.1"/>
    </source>
</evidence>
<comment type="caution">
    <text evidence="1">The sequence shown here is derived from an EMBL/GenBank/DDBJ whole genome shotgun (WGS) entry which is preliminary data.</text>
</comment>